<sequence length="168" mass="18626">MTQFEKNYILSCLNSLDEILNDANQLDTAITNFSGHNNTDLRYCSNLTITDAPLWSDQEKKAFSAAFFEATARANYTFLTTPELAQTVSQAQSIWWTHYKPLLSANTDTENRIQSVIANIKQIKSDLINEIPSDAPPDVTMKNKYPFFTALAAVGVAALIGTVVAMKP</sequence>
<feature type="transmembrane region" description="Helical" evidence="1">
    <location>
        <begin position="145"/>
        <end position="166"/>
    </location>
</feature>
<gene>
    <name evidence="2" type="ORF">Lwor_1000</name>
</gene>
<keyword evidence="1" id="KW-1133">Transmembrane helix</keyword>
<keyword evidence="3" id="KW-1185">Reference proteome</keyword>
<protein>
    <submittedName>
        <fullName evidence="2">Uncharacterized protein</fullName>
    </submittedName>
</protein>
<dbReference type="PATRIC" id="fig|45076.6.peg.1090"/>
<keyword evidence="1" id="KW-0472">Membrane</keyword>
<accession>A0A0W1AHC2</accession>
<comment type="caution">
    <text evidence="2">The sequence shown here is derived from an EMBL/GenBank/DDBJ whole genome shotgun (WGS) entry which is preliminary data.</text>
</comment>
<dbReference type="CDD" id="cd21821">
    <property type="entry name" value="MavE"/>
    <property type="match status" value="1"/>
</dbReference>
<evidence type="ECO:0000256" key="1">
    <source>
        <dbReference type="SAM" id="Phobius"/>
    </source>
</evidence>
<keyword evidence="1" id="KW-0812">Transmembrane</keyword>
<dbReference type="STRING" id="45076.Lwor_1000"/>
<evidence type="ECO:0000313" key="3">
    <source>
        <dbReference type="Proteomes" id="UP000054662"/>
    </source>
</evidence>
<name>A0A0W1AHC2_9GAMM</name>
<evidence type="ECO:0000313" key="2">
    <source>
        <dbReference type="EMBL" id="KTD80757.1"/>
    </source>
</evidence>
<dbReference type="Proteomes" id="UP000054662">
    <property type="component" value="Unassembled WGS sequence"/>
</dbReference>
<reference evidence="2 3" key="1">
    <citation type="submission" date="2015-11" db="EMBL/GenBank/DDBJ databases">
        <title>Genomic analysis of 38 Legionella species identifies large and diverse effector repertoires.</title>
        <authorList>
            <person name="Burstein D."/>
            <person name="Amaro F."/>
            <person name="Zusman T."/>
            <person name="Lifshitz Z."/>
            <person name="Cohen O."/>
            <person name="Gilbert J.A."/>
            <person name="Pupko T."/>
            <person name="Shuman H.A."/>
            <person name="Segal G."/>
        </authorList>
    </citation>
    <scope>NUCLEOTIDE SEQUENCE [LARGE SCALE GENOMIC DNA]</scope>
    <source>
        <strain evidence="2 3">ATCC 49508</strain>
    </source>
</reference>
<dbReference type="OrthoDB" id="5653982at2"/>
<dbReference type="EMBL" id="LNZC01000009">
    <property type="protein sequence ID" value="KTD80757.1"/>
    <property type="molecule type" value="Genomic_DNA"/>
</dbReference>
<dbReference type="RefSeq" id="WP_058492821.1">
    <property type="nucleotide sequence ID" value="NZ_CBCRUR010000007.1"/>
</dbReference>
<organism evidence="2 3">
    <name type="scientific">Legionella worsleiensis</name>
    <dbReference type="NCBI Taxonomy" id="45076"/>
    <lineage>
        <taxon>Bacteria</taxon>
        <taxon>Pseudomonadati</taxon>
        <taxon>Pseudomonadota</taxon>
        <taxon>Gammaproteobacteria</taxon>
        <taxon>Legionellales</taxon>
        <taxon>Legionellaceae</taxon>
        <taxon>Legionella</taxon>
    </lineage>
</organism>
<dbReference type="AlphaFoldDB" id="A0A0W1AHC2"/>
<proteinExistence type="predicted"/>